<dbReference type="InterPro" id="IPR022310">
    <property type="entry name" value="NAD/GMP_synthase"/>
</dbReference>
<dbReference type="UniPathway" id="UPA00253">
    <property type="reaction ID" value="UER00334"/>
</dbReference>
<dbReference type="FunFam" id="3.40.50.620:FF:000036">
    <property type="entry name" value="Glutamine-dependent NAD(+) synthetase"/>
    <property type="match status" value="1"/>
</dbReference>
<dbReference type="InterPro" id="IPR003010">
    <property type="entry name" value="C-N_Hydrolase"/>
</dbReference>
<dbReference type="EC" id="6.3.5.1" evidence="3 10"/>
<dbReference type="GO" id="GO:0005737">
    <property type="term" value="C:cytoplasm"/>
    <property type="evidence" value="ECO:0000318"/>
    <property type="project" value="GO_Central"/>
</dbReference>
<dbReference type="EMBL" id="KZ772707">
    <property type="protein sequence ID" value="PTQ41260.1"/>
    <property type="molecule type" value="Genomic_DNA"/>
</dbReference>
<dbReference type="Proteomes" id="UP000244005">
    <property type="component" value="Unassembled WGS sequence"/>
</dbReference>
<protein>
    <recommendedName>
        <fullName evidence="4 10">Glutamine-dependent NAD(+) synthetase</fullName>
        <ecNumber evidence="3 10">6.3.5.1</ecNumber>
    </recommendedName>
    <alternativeName>
        <fullName evidence="10">NAD(+) synthase [glutamine-hydrolyzing]</fullName>
    </alternativeName>
</protein>
<evidence type="ECO:0000256" key="7">
    <source>
        <dbReference type="ARBA" id="ARBA00022840"/>
    </source>
</evidence>
<dbReference type="SUPFAM" id="SSF52402">
    <property type="entry name" value="Adenine nucleotide alpha hydrolases-like"/>
    <property type="match status" value="1"/>
</dbReference>
<dbReference type="OrthoDB" id="2020662at2759"/>
<dbReference type="CDD" id="cd07570">
    <property type="entry name" value="GAT_Gln-NAD-synth"/>
    <property type="match status" value="1"/>
</dbReference>
<dbReference type="SUPFAM" id="SSF56317">
    <property type="entry name" value="Carbon-nitrogen hydrolase"/>
    <property type="match status" value="1"/>
</dbReference>
<dbReference type="Pfam" id="PF00795">
    <property type="entry name" value="CN_hydrolase"/>
    <property type="match status" value="1"/>
</dbReference>
<evidence type="ECO:0000256" key="1">
    <source>
        <dbReference type="ARBA" id="ARBA00005188"/>
    </source>
</evidence>
<dbReference type="InterPro" id="IPR014445">
    <property type="entry name" value="Gln-dep_NAD_synthase"/>
</dbReference>
<dbReference type="GO" id="GO:0004359">
    <property type="term" value="F:glutaminase activity"/>
    <property type="evidence" value="ECO:0000318"/>
    <property type="project" value="GO_Central"/>
</dbReference>
<evidence type="ECO:0000256" key="5">
    <source>
        <dbReference type="ARBA" id="ARBA00022598"/>
    </source>
</evidence>
<evidence type="ECO:0000256" key="11">
    <source>
        <dbReference type="SAM" id="MobiDB-lite"/>
    </source>
</evidence>
<dbReference type="PIRSF" id="PIRSF006630">
    <property type="entry name" value="NADS_GAT"/>
    <property type="match status" value="1"/>
</dbReference>
<evidence type="ECO:0000256" key="3">
    <source>
        <dbReference type="ARBA" id="ARBA00012743"/>
    </source>
</evidence>
<sequence>MRLVKVATCNLNQWAMDFTGNLARIRSSIEKAREAGAVLRVGPELEICGYGCEDHFLELDTCTHSWECLGEILKSGLTDGIVCDIGLPVVQGGVRYNCRAFCLDGQLLLIRPKVNLANDGNYRELRWFSAWKNPGQLVTYHLPEIISAIHGQKTVKFGDGYLQFDDTSVASETCEELFTPISPHINLALNGVEIIANGSGSHHQLRKLNTRLELMQHATSKVGGVYLYANQQGCDGGRLYYDGCASVVVNGDVVAQGSQFSLQDVEVLIASVDLDTVVSYRGAGSSLREQASALLPKLPYVKVDFKLSKSSNMLSEFATLPVEVRYHNPPEEIALGPACWLWDYLRRSGATGYLLPLSGGADSSSVAAIVGSMCQLVIKAIQEGNQQVLSDALRIGQYKDDEMPESAQEFAGRLLHTMYMGSENSSDETRKRAEQLAREVGSSHLNIKIDLVVSALLTLFSTVTGCMPRYKVAGGSQPENLALQNIQARIRMVIAFMFASLLPWIRKKSGFLLVLGSANVDEGLRGYLTKYDCSSADINPIGGISKQDLRSFLRWGANNLGYPSLLLVETAVPTAELEPITADYTQSDEADMGMTYEELGMYGRLRKVFECGPVSMFKHLCHRWQGRHTPAEVAVKVKDFFRFYSMNRHKMTTLTPSYHAENYSPEDNRFDLRQFLYNTRWPWQFKKIDELVEINDEVTSADQSKREPTEAEAAGRMATGLGVPAAAAGNSSVGQGT</sequence>
<dbReference type="GO" id="GO:0005524">
    <property type="term" value="F:ATP binding"/>
    <property type="evidence" value="ECO:0007669"/>
    <property type="project" value="UniProtKB-UniRule"/>
</dbReference>
<dbReference type="HAMAP" id="MF_02090">
    <property type="entry name" value="NadE_glutamine_dep"/>
    <property type="match status" value="1"/>
</dbReference>
<evidence type="ECO:0000256" key="8">
    <source>
        <dbReference type="ARBA" id="ARBA00023027"/>
    </source>
</evidence>
<dbReference type="Gene3D" id="3.60.110.10">
    <property type="entry name" value="Carbon-nitrogen hydrolase"/>
    <property type="match status" value="1"/>
</dbReference>
<dbReference type="InterPro" id="IPR003694">
    <property type="entry name" value="NAD_synthase"/>
</dbReference>
<dbReference type="CDD" id="cd00553">
    <property type="entry name" value="NAD_synthase"/>
    <property type="match status" value="1"/>
</dbReference>
<dbReference type="AlphaFoldDB" id="A0A2R6X573"/>
<dbReference type="FunFam" id="3.60.110.10:FF:000003">
    <property type="entry name" value="Glutamine-dependent NAD(+) synthetase"/>
    <property type="match status" value="1"/>
</dbReference>
<dbReference type="GO" id="GO:0003952">
    <property type="term" value="F:NAD+ synthase (glutamine-hydrolyzing) activity"/>
    <property type="evidence" value="ECO:0000318"/>
    <property type="project" value="GO_Central"/>
</dbReference>
<keyword evidence="6 10" id="KW-0547">Nucleotide-binding</keyword>
<evidence type="ECO:0000256" key="10">
    <source>
        <dbReference type="PIRNR" id="PIRNR006630"/>
    </source>
</evidence>
<feature type="region of interest" description="Disordered" evidence="11">
    <location>
        <begin position="698"/>
        <end position="737"/>
    </location>
</feature>
<dbReference type="PANTHER" id="PTHR23090">
    <property type="entry name" value="NH 3 /GLUTAMINE-DEPENDENT NAD + SYNTHETASE"/>
    <property type="match status" value="1"/>
</dbReference>
<dbReference type="Gramene" id="Mp6g02650.1">
    <property type="protein sequence ID" value="Mp6g02650.1.cds"/>
    <property type="gene ID" value="Mp6g02650"/>
</dbReference>
<keyword evidence="8 10" id="KW-0520">NAD</keyword>
<proteinExistence type="inferred from homology"/>
<comment type="similarity">
    <text evidence="2 10">In the C-terminal section; belongs to the NAD synthetase family.</text>
</comment>
<evidence type="ECO:0000256" key="2">
    <source>
        <dbReference type="ARBA" id="ARBA00007145"/>
    </source>
</evidence>
<dbReference type="InterPro" id="IPR014729">
    <property type="entry name" value="Rossmann-like_a/b/a_fold"/>
</dbReference>
<keyword evidence="14" id="KW-1185">Reference proteome</keyword>
<dbReference type="PROSITE" id="PS50263">
    <property type="entry name" value="CN_HYDROLASE"/>
    <property type="match status" value="1"/>
</dbReference>
<dbReference type="GO" id="GO:0009435">
    <property type="term" value="P:NAD+ biosynthetic process"/>
    <property type="evidence" value="ECO:0000318"/>
    <property type="project" value="GO_Central"/>
</dbReference>
<dbReference type="OMA" id="TSQEVCN"/>
<gene>
    <name evidence="13" type="ORF">MARPO_0035s0052</name>
</gene>
<dbReference type="InterPro" id="IPR036526">
    <property type="entry name" value="C-N_Hydrolase_sf"/>
</dbReference>
<evidence type="ECO:0000259" key="12">
    <source>
        <dbReference type="PROSITE" id="PS50263"/>
    </source>
</evidence>
<comment type="pathway">
    <text evidence="1 10">Cofactor biosynthesis; NAD(+) biosynthesis; NAD(+) from deamido-NAD(+) (L-Gln route): step 1/1.</text>
</comment>
<evidence type="ECO:0000313" key="13">
    <source>
        <dbReference type="EMBL" id="PTQ41260.1"/>
    </source>
</evidence>
<feature type="domain" description="CN hydrolase" evidence="12">
    <location>
        <begin position="4"/>
        <end position="274"/>
    </location>
</feature>
<reference evidence="14" key="1">
    <citation type="journal article" date="2017" name="Cell">
        <title>Insights into land plant evolution garnered from the Marchantia polymorpha genome.</title>
        <authorList>
            <person name="Bowman J.L."/>
            <person name="Kohchi T."/>
            <person name="Yamato K.T."/>
            <person name="Jenkins J."/>
            <person name="Shu S."/>
            <person name="Ishizaki K."/>
            <person name="Yamaoka S."/>
            <person name="Nishihama R."/>
            <person name="Nakamura Y."/>
            <person name="Berger F."/>
            <person name="Adam C."/>
            <person name="Aki S.S."/>
            <person name="Althoff F."/>
            <person name="Araki T."/>
            <person name="Arteaga-Vazquez M.A."/>
            <person name="Balasubrmanian S."/>
            <person name="Barry K."/>
            <person name="Bauer D."/>
            <person name="Boehm C.R."/>
            <person name="Briginshaw L."/>
            <person name="Caballero-Perez J."/>
            <person name="Catarino B."/>
            <person name="Chen F."/>
            <person name="Chiyoda S."/>
            <person name="Chovatia M."/>
            <person name="Davies K.M."/>
            <person name="Delmans M."/>
            <person name="Demura T."/>
            <person name="Dierschke T."/>
            <person name="Dolan L."/>
            <person name="Dorantes-Acosta A.E."/>
            <person name="Eklund D.M."/>
            <person name="Florent S.N."/>
            <person name="Flores-Sandoval E."/>
            <person name="Fujiyama A."/>
            <person name="Fukuzawa H."/>
            <person name="Galik B."/>
            <person name="Grimanelli D."/>
            <person name="Grimwood J."/>
            <person name="Grossniklaus U."/>
            <person name="Hamada T."/>
            <person name="Haseloff J."/>
            <person name="Hetherington A.J."/>
            <person name="Higo A."/>
            <person name="Hirakawa Y."/>
            <person name="Hundley H.N."/>
            <person name="Ikeda Y."/>
            <person name="Inoue K."/>
            <person name="Inoue S.I."/>
            <person name="Ishida S."/>
            <person name="Jia Q."/>
            <person name="Kakita M."/>
            <person name="Kanazawa T."/>
            <person name="Kawai Y."/>
            <person name="Kawashima T."/>
            <person name="Kennedy M."/>
            <person name="Kinose K."/>
            <person name="Kinoshita T."/>
            <person name="Kohara Y."/>
            <person name="Koide E."/>
            <person name="Komatsu K."/>
            <person name="Kopischke S."/>
            <person name="Kubo M."/>
            <person name="Kyozuka J."/>
            <person name="Lagercrantz U."/>
            <person name="Lin S.S."/>
            <person name="Lindquist E."/>
            <person name="Lipzen A.M."/>
            <person name="Lu C.W."/>
            <person name="De Luna E."/>
            <person name="Martienssen R.A."/>
            <person name="Minamino N."/>
            <person name="Mizutani M."/>
            <person name="Mizutani M."/>
            <person name="Mochizuki N."/>
            <person name="Monte I."/>
            <person name="Mosher R."/>
            <person name="Nagasaki H."/>
            <person name="Nakagami H."/>
            <person name="Naramoto S."/>
            <person name="Nishitani K."/>
            <person name="Ohtani M."/>
            <person name="Okamoto T."/>
            <person name="Okumura M."/>
            <person name="Phillips J."/>
            <person name="Pollak B."/>
            <person name="Reinders A."/>
            <person name="Rovekamp M."/>
            <person name="Sano R."/>
            <person name="Sawa S."/>
            <person name="Schmid M.W."/>
            <person name="Shirakawa M."/>
            <person name="Solano R."/>
            <person name="Spunde A."/>
            <person name="Suetsugu N."/>
            <person name="Sugano S."/>
            <person name="Sugiyama A."/>
            <person name="Sun R."/>
            <person name="Suzuki Y."/>
            <person name="Takenaka M."/>
            <person name="Takezawa D."/>
            <person name="Tomogane H."/>
            <person name="Tsuzuki M."/>
            <person name="Ueda T."/>
            <person name="Umeda M."/>
            <person name="Ward J.M."/>
            <person name="Watanabe Y."/>
            <person name="Yazaki K."/>
            <person name="Yokoyama R."/>
            <person name="Yoshitake Y."/>
            <person name="Yotsui I."/>
            <person name="Zachgo S."/>
            <person name="Schmutz J."/>
        </authorList>
    </citation>
    <scope>NUCLEOTIDE SEQUENCE [LARGE SCALE GENOMIC DNA]</scope>
    <source>
        <strain evidence="14">Tak-1</strain>
    </source>
</reference>
<evidence type="ECO:0000313" key="14">
    <source>
        <dbReference type="Proteomes" id="UP000244005"/>
    </source>
</evidence>
<evidence type="ECO:0000256" key="6">
    <source>
        <dbReference type="ARBA" id="ARBA00022741"/>
    </source>
</evidence>
<evidence type="ECO:0000256" key="4">
    <source>
        <dbReference type="ARBA" id="ARBA00017309"/>
    </source>
</evidence>
<comment type="catalytic activity">
    <reaction evidence="9 10">
        <text>deamido-NAD(+) + L-glutamine + ATP + H2O = L-glutamate + AMP + diphosphate + NAD(+) + H(+)</text>
        <dbReference type="Rhea" id="RHEA:24384"/>
        <dbReference type="ChEBI" id="CHEBI:15377"/>
        <dbReference type="ChEBI" id="CHEBI:15378"/>
        <dbReference type="ChEBI" id="CHEBI:29985"/>
        <dbReference type="ChEBI" id="CHEBI:30616"/>
        <dbReference type="ChEBI" id="CHEBI:33019"/>
        <dbReference type="ChEBI" id="CHEBI:57540"/>
        <dbReference type="ChEBI" id="CHEBI:58359"/>
        <dbReference type="ChEBI" id="CHEBI:58437"/>
        <dbReference type="ChEBI" id="CHEBI:456215"/>
        <dbReference type="EC" id="6.3.5.1"/>
    </reaction>
</comment>
<organism evidence="13 14">
    <name type="scientific">Marchantia polymorpha</name>
    <name type="common">Common liverwort</name>
    <name type="synonym">Marchantia aquatica</name>
    <dbReference type="NCBI Taxonomy" id="3197"/>
    <lineage>
        <taxon>Eukaryota</taxon>
        <taxon>Viridiplantae</taxon>
        <taxon>Streptophyta</taxon>
        <taxon>Embryophyta</taxon>
        <taxon>Marchantiophyta</taxon>
        <taxon>Marchantiopsida</taxon>
        <taxon>Marchantiidae</taxon>
        <taxon>Marchantiales</taxon>
        <taxon>Marchantiaceae</taxon>
        <taxon>Marchantia</taxon>
    </lineage>
</organism>
<dbReference type="PANTHER" id="PTHR23090:SF9">
    <property type="entry name" value="GLUTAMINE-DEPENDENT NAD(+) SYNTHETASE"/>
    <property type="match status" value="1"/>
</dbReference>
<name>A0A2R6X573_MARPO</name>
<dbReference type="Pfam" id="PF02540">
    <property type="entry name" value="NAD_synthase"/>
    <property type="match status" value="1"/>
</dbReference>
<keyword evidence="5 10" id="KW-0436">Ligase</keyword>
<keyword evidence="7 10" id="KW-0067">ATP-binding</keyword>
<dbReference type="Gene3D" id="3.40.50.620">
    <property type="entry name" value="HUPs"/>
    <property type="match status" value="1"/>
</dbReference>
<evidence type="ECO:0000256" key="9">
    <source>
        <dbReference type="ARBA" id="ARBA00052340"/>
    </source>
</evidence>
<dbReference type="NCBIfam" id="TIGR00552">
    <property type="entry name" value="nadE"/>
    <property type="match status" value="1"/>
</dbReference>
<accession>A0A2R6X573</accession>